<dbReference type="AlphaFoldDB" id="A0A8I0P586"/>
<name>A0A8I0P586_9ACTN</name>
<evidence type="ECO:0000256" key="1">
    <source>
        <dbReference type="SAM" id="MobiDB-lite"/>
    </source>
</evidence>
<accession>A0A8I0P586</accession>
<gene>
    <name evidence="2" type="ORF">H4687_001677</name>
</gene>
<proteinExistence type="predicted"/>
<dbReference type="Proteomes" id="UP000629287">
    <property type="component" value="Unassembled WGS sequence"/>
</dbReference>
<reference evidence="2 3" key="1">
    <citation type="submission" date="2020-10" db="EMBL/GenBank/DDBJ databases">
        <title>Sequencing the genomes of 1000 actinobacteria strains.</title>
        <authorList>
            <person name="Klenk H.-P."/>
        </authorList>
    </citation>
    <scope>NUCLEOTIDE SEQUENCE [LARGE SCALE GENOMIC DNA]</scope>
    <source>
        <strain evidence="2 3">DSM 41803</strain>
    </source>
</reference>
<protein>
    <submittedName>
        <fullName evidence="2">Uncharacterized protein</fullName>
    </submittedName>
</protein>
<evidence type="ECO:0000313" key="3">
    <source>
        <dbReference type="Proteomes" id="UP000629287"/>
    </source>
</evidence>
<organism evidence="2 3">
    <name type="scientific">Streptomyces stelliscabiei</name>
    <dbReference type="NCBI Taxonomy" id="146820"/>
    <lineage>
        <taxon>Bacteria</taxon>
        <taxon>Bacillati</taxon>
        <taxon>Actinomycetota</taxon>
        <taxon>Actinomycetes</taxon>
        <taxon>Kitasatosporales</taxon>
        <taxon>Streptomycetaceae</taxon>
        <taxon>Streptomyces</taxon>
    </lineage>
</organism>
<sequence length="141" mass="15202">MGDGTFQCSPSLATKRSHLVCSEPAVSGLQRTCNLLLHGQGNVRVETIHAGDLAAHALLHGDATVSIFVQPLLAAVTKQVQPLSGVRGCGELAPDPRPNCPTRPWPQCVPRSLNSPDEIFGKGRMHETDWDDEDDNVPRMS</sequence>
<feature type="region of interest" description="Disordered" evidence="1">
    <location>
        <begin position="85"/>
        <end position="141"/>
    </location>
</feature>
<dbReference type="OrthoDB" id="4272580at2"/>
<comment type="caution">
    <text evidence="2">The sequence shown here is derived from an EMBL/GenBank/DDBJ whole genome shotgun (WGS) entry which is preliminary data.</text>
</comment>
<evidence type="ECO:0000313" key="2">
    <source>
        <dbReference type="EMBL" id="MBE1595548.1"/>
    </source>
</evidence>
<dbReference type="EMBL" id="JADBGF010000001">
    <property type="protein sequence ID" value="MBE1595548.1"/>
    <property type="molecule type" value="Genomic_DNA"/>
</dbReference>
<dbReference type="GeneID" id="36265384"/>
<dbReference type="RefSeq" id="WP_143673463.1">
    <property type="nucleotide sequence ID" value="NZ_JADBGF010000001.1"/>
</dbReference>
<keyword evidence="3" id="KW-1185">Reference proteome</keyword>
<feature type="compositionally biased region" description="Pro residues" evidence="1">
    <location>
        <begin position="95"/>
        <end position="104"/>
    </location>
</feature>
<feature type="compositionally biased region" description="Basic and acidic residues" evidence="1">
    <location>
        <begin position="119"/>
        <end position="128"/>
    </location>
</feature>